<evidence type="ECO:0000313" key="3">
    <source>
        <dbReference type="EMBL" id="UQC84804.1"/>
    </source>
</evidence>
<feature type="compositionally biased region" description="Gly residues" evidence="1">
    <location>
        <begin position="445"/>
        <end position="463"/>
    </location>
</feature>
<sequence length="660" mass="67473">MGVCYFTLHLGACCSRKQQEQQQQQQQQPFLCAAILPTLITVIFSPSTLQIGRLAGKFLIFPFAKASWIESNVFLIELDTSIGVALSCPDQKLPFLGDGKAADKMKLLAILTLAAAAAAATGTNAAFRQRYAGVDMSPAVEGAGIVPRFFIDAPRLAVRDGGICNPNFHSCKYEPPPSVIIILTRRPPLTFGLTLYHPERHQTKNTQTGVDIGHPETCCANTNYCYVKPDNSPWCCPLGSLCDSNCPATAYQCPTTITVTATVSRTASAASALLTTSLSTSSACCGRTCPSPSAFRCEFQFGGGCCSYGQTCVSGGRCISTVSASVTSSATGGLKPADPRCTATTQHACDDTAAGCCDNLMHCTVVGGTAGCAAGNPTATGGLGYTTVPEGGSGGGGLSAGAKAGIGVGVAVVGCALAGALVWFCFVRRRRRGTVTGTATMSERSGGGGRSRGTGAGRGGVSGVGSERPGRGVRALSDVTSGSRPNGPSRGATQDYFGPDAVAGPYTETEETGLSPGSGSGAGAGAGGGRAGTPGRGRGVPLQAHSPNDVVAPVEIGDSGGEKRGYGYGYGHGYGHSVTSVPEEGREGGPREMQTPGSEEETTQGRYELYGSEMASPVSVGAPPSSIVPTPSMMTPRSVASVSMFDRSPGPAPSDRERER</sequence>
<keyword evidence="2" id="KW-0812">Transmembrane</keyword>
<gene>
    <name evidence="3" type="ORF">CLUP02_10300</name>
</gene>
<dbReference type="Proteomes" id="UP000830671">
    <property type="component" value="Chromosome 5"/>
</dbReference>
<organism evidence="3 4">
    <name type="scientific">Colletotrichum lupini</name>
    <dbReference type="NCBI Taxonomy" id="145971"/>
    <lineage>
        <taxon>Eukaryota</taxon>
        <taxon>Fungi</taxon>
        <taxon>Dikarya</taxon>
        <taxon>Ascomycota</taxon>
        <taxon>Pezizomycotina</taxon>
        <taxon>Sordariomycetes</taxon>
        <taxon>Hypocreomycetidae</taxon>
        <taxon>Glomerellales</taxon>
        <taxon>Glomerellaceae</taxon>
        <taxon>Colletotrichum</taxon>
        <taxon>Colletotrichum acutatum species complex</taxon>
    </lineage>
</organism>
<feature type="transmembrane region" description="Helical" evidence="2">
    <location>
        <begin position="406"/>
        <end position="426"/>
    </location>
</feature>
<dbReference type="AlphaFoldDB" id="A0A9Q8WIM8"/>
<name>A0A9Q8WIM8_9PEZI</name>
<keyword evidence="4" id="KW-1185">Reference proteome</keyword>
<evidence type="ECO:0000256" key="1">
    <source>
        <dbReference type="SAM" id="MobiDB-lite"/>
    </source>
</evidence>
<dbReference type="KEGG" id="clup:CLUP02_10300"/>
<feature type="compositionally biased region" description="Low complexity" evidence="1">
    <location>
        <begin position="616"/>
        <end position="629"/>
    </location>
</feature>
<feature type="region of interest" description="Disordered" evidence="1">
    <location>
        <begin position="437"/>
        <end position="546"/>
    </location>
</feature>
<evidence type="ECO:0000256" key="2">
    <source>
        <dbReference type="SAM" id="Phobius"/>
    </source>
</evidence>
<protein>
    <submittedName>
        <fullName evidence="3">Uncharacterized protein</fullName>
    </submittedName>
</protein>
<feature type="region of interest" description="Disordered" evidence="1">
    <location>
        <begin position="641"/>
        <end position="660"/>
    </location>
</feature>
<accession>A0A9Q8WIM8</accession>
<reference evidence="3" key="1">
    <citation type="journal article" date="2021" name="Mol. Plant Microbe Interact.">
        <title>Complete Genome Sequence of the Plant-Pathogenic Fungus Colletotrichum lupini.</title>
        <authorList>
            <person name="Baroncelli R."/>
            <person name="Pensec F."/>
            <person name="Da Lio D."/>
            <person name="Boufleur T."/>
            <person name="Vicente I."/>
            <person name="Sarrocco S."/>
            <person name="Picot A."/>
            <person name="Baraldi E."/>
            <person name="Sukno S."/>
            <person name="Thon M."/>
            <person name="Le Floch G."/>
        </authorList>
    </citation>
    <scope>NUCLEOTIDE SEQUENCE</scope>
    <source>
        <strain evidence="3">IMI 504893</strain>
    </source>
</reference>
<keyword evidence="2" id="KW-1133">Transmembrane helix</keyword>
<feature type="region of interest" description="Disordered" evidence="1">
    <location>
        <begin position="580"/>
        <end position="603"/>
    </location>
</feature>
<dbReference type="RefSeq" id="XP_049146421.1">
    <property type="nucleotide sequence ID" value="XM_049289276.1"/>
</dbReference>
<dbReference type="GeneID" id="73344286"/>
<feature type="compositionally biased region" description="Gly residues" evidence="1">
    <location>
        <begin position="516"/>
        <end position="538"/>
    </location>
</feature>
<feature type="region of interest" description="Disordered" evidence="1">
    <location>
        <begin position="615"/>
        <end position="634"/>
    </location>
</feature>
<dbReference type="EMBL" id="CP019477">
    <property type="protein sequence ID" value="UQC84804.1"/>
    <property type="molecule type" value="Genomic_DNA"/>
</dbReference>
<proteinExistence type="predicted"/>
<keyword evidence="2" id="KW-0472">Membrane</keyword>
<evidence type="ECO:0000313" key="4">
    <source>
        <dbReference type="Proteomes" id="UP000830671"/>
    </source>
</evidence>